<evidence type="ECO:0000313" key="4">
    <source>
        <dbReference type="RefSeq" id="XP_033175400.1"/>
    </source>
</evidence>
<proteinExistence type="predicted"/>
<dbReference type="OrthoDB" id="7681072at2759"/>
<keyword evidence="1" id="KW-1185">Reference proteome</keyword>
<dbReference type="KEGG" id="bim:100742090"/>
<dbReference type="RefSeq" id="XP_033175400.1">
    <property type="nucleotide sequence ID" value="XM_033319509.1"/>
</dbReference>
<dbReference type="AlphaFoldDB" id="A0A6P3DV27"/>
<dbReference type="GeneID" id="100742090"/>
<gene>
    <name evidence="2 3 4" type="primary">LOC100742090</name>
</gene>
<evidence type="ECO:0000313" key="2">
    <source>
        <dbReference type="RefSeq" id="XP_003487589.1"/>
    </source>
</evidence>
<organism evidence="1 2">
    <name type="scientific">Bombus impatiens</name>
    <name type="common">Bumblebee</name>
    <dbReference type="NCBI Taxonomy" id="132113"/>
    <lineage>
        <taxon>Eukaryota</taxon>
        <taxon>Metazoa</taxon>
        <taxon>Ecdysozoa</taxon>
        <taxon>Arthropoda</taxon>
        <taxon>Hexapoda</taxon>
        <taxon>Insecta</taxon>
        <taxon>Pterygota</taxon>
        <taxon>Neoptera</taxon>
        <taxon>Endopterygota</taxon>
        <taxon>Hymenoptera</taxon>
        <taxon>Apocrita</taxon>
        <taxon>Aculeata</taxon>
        <taxon>Apoidea</taxon>
        <taxon>Anthophila</taxon>
        <taxon>Apidae</taxon>
        <taxon>Bombus</taxon>
        <taxon>Pyrobombus</taxon>
    </lineage>
</organism>
<sequence length="147" mass="17192">MEKVKKIKVNQAIELLWLNKKDAQKKKKTNGHKIGKSLNIHAQCKIMHYYKKSKRQHPASSSKYRILSEIKSHTIKKNWSKVKNLFLLLLNFSIDIEPLIWRYSLILSLFSNVDNLSNISQLFETCIGASHSDKNLILKNLLLLRHK</sequence>
<reference evidence="2 3" key="1">
    <citation type="submission" date="2025-04" db="UniProtKB">
        <authorList>
            <consortium name="RefSeq"/>
        </authorList>
    </citation>
    <scope>IDENTIFICATION</scope>
</reference>
<dbReference type="RefSeq" id="XP_003487589.1">
    <property type="nucleotide sequence ID" value="XM_003487541.4"/>
</dbReference>
<dbReference type="OMA" id="LIWRYAF"/>
<dbReference type="RefSeq" id="XP_033175399.1">
    <property type="nucleotide sequence ID" value="XM_033319508.1"/>
</dbReference>
<evidence type="ECO:0000313" key="3">
    <source>
        <dbReference type="RefSeq" id="XP_033175399.1"/>
    </source>
</evidence>
<accession>A0A6P3DV27</accession>
<protein>
    <submittedName>
        <fullName evidence="2 3">Uncharacterized protein LOC100742090</fullName>
    </submittedName>
</protein>
<dbReference type="Proteomes" id="UP000515180">
    <property type="component" value="Unplaced"/>
</dbReference>
<name>A0A6P3DV27_BOMIM</name>
<evidence type="ECO:0000313" key="1">
    <source>
        <dbReference type="Proteomes" id="UP000515180"/>
    </source>
</evidence>